<dbReference type="Proteomes" id="UP000225706">
    <property type="component" value="Unassembled WGS sequence"/>
</dbReference>
<reference evidence="4" key="1">
    <citation type="journal article" date="2017" name="bioRxiv">
        <title>Comparative analysis of the genomes of Stylophora pistillata and Acropora digitifera provides evidence for extensive differences between species of corals.</title>
        <authorList>
            <person name="Voolstra C.R."/>
            <person name="Li Y."/>
            <person name="Liew Y.J."/>
            <person name="Baumgarten S."/>
            <person name="Zoccola D."/>
            <person name="Flot J.-F."/>
            <person name="Tambutte S."/>
            <person name="Allemand D."/>
            <person name="Aranda M."/>
        </authorList>
    </citation>
    <scope>NUCLEOTIDE SEQUENCE [LARGE SCALE GENOMIC DNA]</scope>
</reference>
<organism evidence="3 4">
    <name type="scientific">Stylophora pistillata</name>
    <name type="common">Smooth cauliflower coral</name>
    <dbReference type="NCBI Taxonomy" id="50429"/>
    <lineage>
        <taxon>Eukaryota</taxon>
        <taxon>Metazoa</taxon>
        <taxon>Cnidaria</taxon>
        <taxon>Anthozoa</taxon>
        <taxon>Hexacorallia</taxon>
        <taxon>Scleractinia</taxon>
        <taxon>Astrocoeniina</taxon>
        <taxon>Pocilloporidae</taxon>
        <taxon>Stylophora</taxon>
    </lineage>
</organism>
<dbReference type="PANTHER" id="PTHR46844">
    <property type="entry name" value="SLR5058 PROTEIN"/>
    <property type="match status" value="1"/>
</dbReference>
<proteinExistence type="predicted"/>
<feature type="non-terminal residue" evidence="3">
    <location>
        <position position="423"/>
    </location>
</feature>
<dbReference type="Pfam" id="PF18738">
    <property type="entry name" value="HEPN_DZIP3"/>
    <property type="match status" value="2"/>
</dbReference>
<evidence type="ECO:0000259" key="2">
    <source>
        <dbReference type="Pfam" id="PF18738"/>
    </source>
</evidence>
<accession>A0A2B4R4M3</accession>
<gene>
    <name evidence="3" type="primary">DZIP3</name>
    <name evidence="3" type="ORF">AWC38_SpisGene25007</name>
</gene>
<feature type="domain" description="DZIP3-like HEPN" evidence="2">
    <location>
        <begin position="45"/>
        <end position="164"/>
    </location>
</feature>
<dbReference type="InterPro" id="IPR041249">
    <property type="entry name" value="HEPN_DZIP3"/>
</dbReference>
<keyword evidence="1" id="KW-0175">Coiled coil</keyword>
<feature type="coiled-coil region" evidence="1">
    <location>
        <begin position="177"/>
        <end position="224"/>
    </location>
</feature>
<evidence type="ECO:0000256" key="1">
    <source>
        <dbReference type="SAM" id="Coils"/>
    </source>
</evidence>
<feature type="non-terminal residue" evidence="3">
    <location>
        <position position="1"/>
    </location>
</feature>
<feature type="domain" description="DZIP3-like HEPN" evidence="2">
    <location>
        <begin position="273"/>
        <end position="410"/>
    </location>
</feature>
<dbReference type="EMBL" id="LSMT01002817">
    <property type="protein sequence ID" value="PFX11328.1"/>
    <property type="molecule type" value="Genomic_DNA"/>
</dbReference>
<dbReference type="PANTHER" id="PTHR46844:SF1">
    <property type="entry name" value="SLR5058 PROTEIN"/>
    <property type="match status" value="1"/>
</dbReference>
<protein>
    <submittedName>
        <fullName evidence="3">E3 ubiquitin-protein ligase DZIP3</fullName>
    </submittedName>
</protein>
<keyword evidence="4" id="KW-1185">Reference proteome</keyword>
<dbReference type="AlphaFoldDB" id="A0A2B4R4M3"/>
<evidence type="ECO:0000313" key="4">
    <source>
        <dbReference type="Proteomes" id="UP000225706"/>
    </source>
</evidence>
<name>A0A2B4R4M3_STYPI</name>
<dbReference type="OrthoDB" id="5958466at2759"/>
<evidence type="ECO:0000313" key="3">
    <source>
        <dbReference type="EMBL" id="PFX11328.1"/>
    </source>
</evidence>
<sequence>PMTSSVAPSSPSNKETTNYARLCRLLVGVGSQVLRDTFDAIHPPVTLQSILRHQPIHETLQVLVKRRALNPALWETLYPIDPSSVSSANFDILLLFILLCNICGLSPPATGWDSLPSTADVSKEANIARLKYYHNVVYGNTSQASVDDATFNSHWQDISDAIIDRVSDEIHQMKGPLEKLSDELEALMLQHGETKSRENIRSRFEQLRAKIGELSEYLASLKTEQGDTKDEAAPSFPSTKGTTNYARLCRLLVDFGSQVLRDSFDAIHPPVGLQSILTRHPMRATLLTLRTRVLNPIQWGKLYPSVPSSVSSANFDFFLLLILLRNICGLTPPATGWDSLPLATDVSKEANIARLKYYRNVVYGRASQASVDDATFNIYWQDISDAIIGLGGASYESGISKLKNECMDPLIKVKMKERMRDTQ</sequence>
<comment type="caution">
    <text evidence="3">The sequence shown here is derived from an EMBL/GenBank/DDBJ whole genome shotgun (WGS) entry which is preliminary data.</text>
</comment>